<comment type="similarity">
    <text evidence="2">Belongs to the TMEM19 family.</text>
</comment>
<evidence type="ECO:0000313" key="8">
    <source>
        <dbReference type="Proteomes" id="UP000308528"/>
    </source>
</evidence>
<dbReference type="Pfam" id="PF01940">
    <property type="entry name" value="DUF92"/>
    <property type="match status" value="1"/>
</dbReference>
<protein>
    <submittedName>
        <fullName evidence="7">DUF92 domain-containing protein</fullName>
    </submittedName>
</protein>
<comment type="caution">
    <text evidence="7">The sequence shown here is derived from an EMBL/GenBank/DDBJ whole genome shotgun (WGS) entry which is preliminary data.</text>
</comment>
<organism evidence="7 8">
    <name type="scientific">Neolewinella litorea</name>
    <dbReference type="NCBI Taxonomy" id="2562452"/>
    <lineage>
        <taxon>Bacteria</taxon>
        <taxon>Pseudomonadati</taxon>
        <taxon>Bacteroidota</taxon>
        <taxon>Saprospiria</taxon>
        <taxon>Saprospirales</taxon>
        <taxon>Lewinellaceae</taxon>
        <taxon>Neolewinella</taxon>
    </lineage>
</organism>
<dbReference type="PANTHER" id="PTHR13353:SF5">
    <property type="entry name" value="TRANSMEMBRANE PROTEIN 19"/>
    <property type="match status" value="1"/>
</dbReference>
<reference evidence="7 8" key="1">
    <citation type="submission" date="2019-04" db="EMBL/GenBank/DDBJ databases">
        <title>Lewinella litorea sp. nov., isolated from a marine sand.</title>
        <authorList>
            <person name="Yoon J.-H."/>
        </authorList>
    </citation>
    <scope>NUCLEOTIDE SEQUENCE [LARGE SCALE GENOMIC DNA]</scope>
    <source>
        <strain evidence="7 8">HSMS-39</strain>
    </source>
</reference>
<feature type="transmembrane region" description="Helical" evidence="6">
    <location>
        <begin position="109"/>
        <end position="128"/>
    </location>
</feature>
<feature type="transmembrane region" description="Helical" evidence="6">
    <location>
        <begin position="149"/>
        <end position="171"/>
    </location>
</feature>
<evidence type="ECO:0000256" key="4">
    <source>
        <dbReference type="ARBA" id="ARBA00022989"/>
    </source>
</evidence>
<dbReference type="OrthoDB" id="1493873at2"/>
<dbReference type="GO" id="GO:0016020">
    <property type="term" value="C:membrane"/>
    <property type="evidence" value="ECO:0007669"/>
    <property type="project" value="UniProtKB-SubCell"/>
</dbReference>
<keyword evidence="4 6" id="KW-1133">Transmembrane helix</keyword>
<evidence type="ECO:0000256" key="1">
    <source>
        <dbReference type="ARBA" id="ARBA00004141"/>
    </source>
</evidence>
<keyword evidence="5 6" id="KW-0472">Membrane</keyword>
<evidence type="ECO:0000256" key="2">
    <source>
        <dbReference type="ARBA" id="ARBA00009012"/>
    </source>
</evidence>
<evidence type="ECO:0000256" key="5">
    <source>
        <dbReference type="ARBA" id="ARBA00023136"/>
    </source>
</evidence>
<feature type="transmembrane region" description="Helical" evidence="6">
    <location>
        <begin position="177"/>
        <end position="197"/>
    </location>
</feature>
<keyword evidence="3 6" id="KW-0812">Transmembrane</keyword>
<dbReference type="PANTHER" id="PTHR13353">
    <property type="entry name" value="TRANSMEMBRANE PROTEIN 19"/>
    <property type="match status" value="1"/>
</dbReference>
<name>A0A4S4NRG2_9BACT</name>
<evidence type="ECO:0000256" key="3">
    <source>
        <dbReference type="ARBA" id="ARBA00022692"/>
    </source>
</evidence>
<dbReference type="AlphaFoldDB" id="A0A4S4NRG2"/>
<sequence>MGDLTAILCWLLLATAFGVLTVRRGSLSTSGALAAVVLGLTVVFTAGPRWLLPLFAFFASSTLIDRLLPARGISGDVKDRQPRDAVQVFCNGGIYGLVALWGWDPKLLLVAAAVATSDTWASAVGKYFRQPTLDILRLREVPPGLSGGVSVAGTVGGAAGAILIALLGFVVLEGFSWGAGAWVAAFGFCGMVVDSVLGAGLQARYRHEDGGLSDREVPGAQLVAGRAWMTNDLVNLLAIAGATTVAGCMLL</sequence>
<evidence type="ECO:0000313" key="7">
    <source>
        <dbReference type="EMBL" id="THH41795.1"/>
    </source>
</evidence>
<comment type="subcellular location">
    <subcellularLocation>
        <location evidence="1">Membrane</location>
        <topology evidence="1">Multi-pass membrane protein</topology>
    </subcellularLocation>
</comment>
<accession>A0A4S4NRG2</accession>
<proteinExistence type="inferred from homology"/>
<dbReference type="EMBL" id="SRSF01000001">
    <property type="protein sequence ID" value="THH41795.1"/>
    <property type="molecule type" value="Genomic_DNA"/>
</dbReference>
<gene>
    <name evidence="7" type="ORF">E4021_04180</name>
</gene>
<dbReference type="RefSeq" id="WP_136456638.1">
    <property type="nucleotide sequence ID" value="NZ_SRSF01000001.1"/>
</dbReference>
<dbReference type="Proteomes" id="UP000308528">
    <property type="component" value="Unassembled WGS sequence"/>
</dbReference>
<dbReference type="InterPro" id="IPR002794">
    <property type="entry name" value="DUF92_TMEM19"/>
</dbReference>
<keyword evidence="8" id="KW-1185">Reference proteome</keyword>
<evidence type="ECO:0000256" key="6">
    <source>
        <dbReference type="SAM" id="Phobius"/>
    </source>
</evidence>